<dbReference type="EMBL" id="CCYD01000321">
    <property type="protein sequence ID" value="CEG38068.1"/>
    <property type="molecule type" value="Genomic_DNA"/>
</dbReference>
<keyword evidence="2" id="KW-1185">Reference proteome</keyword>
<accession>A0A0P1ACJ5</accession>
<dbReference type="AlphaFoldDB" id="A0A0P1ACJ5"/>
<proteinExistence type="predicted"/>
<evidence type="ECO:0000313" key="1">
    <source>
        <dbReference type="EMBL" id="CEG38068.1"/>
    </source>
</evidence>
<sequence length="76" mass="8672">MAKCIVEGFCASNRHKLIQLISHSNDHNINLWSSWKGTRCCNALSVQNAEDNHKRRPNLEDEVTRPQAKLMLSAQL</sequence>
<dbReference type="RefSeq" id="XP_024574437.1">
    <property type="nucleotide sequence ID" value="XM_024723463.1"/>
</dbReference>
<reference evidence="2" key="1">
    <citation type="submission" date="2014-09" db="EMBL/GenBank/DDBJ databases">
        <authorList>
            <person name="Sharma Rahul"/>
            <person name="Thines Marco"/>
        </authorList>
    </citation>
    <scope>NUCLEOTIDE SEQUENCE [LARGE SCALE GENOMIC DNA]</scope>
</reference>
<dbReference type="Proteomes" id="UP000054928">
    <property type="component" value="Unassembled WGS sequence"/>
</dbReference>
<organism evidence="1 2">
    <name type="scientific">Plasmopara halstedii</name>
    <name type="common">Downy mildew of sunflower</name>
    <dbReference type="NCBI Taxonomy" id="4781"/>
    <lineage>
        <taxon>Eukaryota</taxon>
        <taxon>Sar</taxon>
        <taxon>Stramenopiles</taxon>
        <taxon>Oomycota</taxon>
        <taxon>Peronosporomycetes</taxon>
        <taxon>Peronosporales</taxon>
        <taxon>Peronosporaceae</taxon>
        <taxon>Plasmopara</taxon>
    </lineage>
</organism>
<protein>
    <submittedName>
        <fullName evidence="1">Uncharacterized protein</fullName>
    </submittedName>
</protein>
<name>A0A0P1ACJ5_PLAHL</name>
<dbReference type="GeneID" id="36403219"/>
<evidence type="ECO:0000313" key="2">
    <source>
        <dbReference type="Proteomes" id="UP000054928"/>
    </source>
</evidence>